<organism evidence="2">
    <name type="scientific">Anopheles sinensis</name>
    <name type="common">Mosquito</name>
    <dbReference type="NCBI Taxonomy" id="74873"/>
    <lineage>
        <taxon>Eukaryota</taxon>
        <taxon>Metazoa</taxon>
        <taxon>Ecdysozoa</taxon>
        <taxon>Arthropoda</taxon>
        <taxon>Hexapoda</taxon>
        <taxon>Insecta</taxon>
        <taxon>Pterygota</taxon>
        <taxon>Neoptera</taxon>
        <taxon>Endopterygota</taxon>
        <taxon>Diptera</taxon>
        <taxon>Nematocera</taxon>
        <taxon>Culicoidea</taxon>
        <taxon>Culicidae</taxon>
        <taxon>Anophelinae</taxon>
        <taxon>Anopheles</taxon>
    </lineage>
</organism>
<keyword evidence="1" id="KW-0732">Signal</keyword>
<feature type="signal peptide" evidence="1">
    <location>
        <begin position="1"/>
        <end position="20"/>
    </location>
</feature>
<proteinExistence type="predicted"/>
<reference evidence="3" key="2">
    <citation type="submission" date="2020-05" db="UniProtKB">
        <authorList>
            <consortium name="EnsemblMetazoa"/>
        </authorList>
    </citation>
    <scope>IDENTIFICATION</scope>
</reference>
<feature type="chain" id="PRO_5001784685" description="Secreted protein" evidence="1">
    <location>
        <begin position="21"/>
        <end position="62"/>
    </location>
</feature>
<name>A0A084W9Y4_ANOSI</name>
<evidence type="ECO:0008006" key="5">
    <source>
        <dbReference type="Google" id="ProtNLM"/>
    </source>
</evidence>
<dbReference type="VEuPathDB" id="VectorBase:ASIC015044"/>
<dbReference type="EMBL" id="KE525326">
    <property type="protein sequence ID" value="KFB47028.1"/>
    <property type="molecule type" value="Genomic_DNA"/>
</dbReference>
<evidence type="ECO:0000313" key="3">
    <source>
        <dbReference type="EnsemblMetazoa" id="ASIC015044-PA"/>
    </source>
</evidence>
<evidence type="ECO:0000313" key="2">
    <source>
        <dbReference type="EMBL" id="KFB47028.1"/>
    </source>
</evidence>
<evidence type="ECO:0000313" key="4">
    <source>
        <dbReference type="Proteomes" id="UP000030765"/>
    </source>
</evidence>
<evidence type="ECO:0000256" key="1">
    <source>
        <dbReference type="SAM" id="SignalP"/>
    </source>
</evidence>
<sequence length="62" mass="6845">MAHRILGWLALLSCYGYVTAAEWGKKNVRDEIGEGVLCVVVSVVIEERSAHVLPRAASLPFY</sequence>
<gene>
    <name evidence="2" type="ORF">ZHAS_00015044</name>
</gene>
<dbReference type="EMBL" id="ATLV01021970">
    <property type="status" value="NOT_ANNOTATED_CDS"/>
    <property type="molecule type" value="Genomic_DNA"/>
</dbReference>
<accession>A0A084W9Y4</accession>
<dbReference type="AlphaFoldDB" id="A0A084W9Y4"/>
<dbReference type="EnsemblMetazoa" id="ASIC015044-RA">
    <property type="protein sequence ID" value="ASIC015044-PA"/>
    <property type="gene ID" value="ASIC015044"/>
</dbReference>
<reference evidence="2 4" key="1">
    <citation type="journal article" date="2014" name="BMC Genomics">
        <title>Genome sequence of Anopheles sinensis provides insight into genetics basis of mosquito competence for malaria parasites.</title>
        <authorList>
            <person name="Zhou D."/>
            <person name="Zhang D."/>
            <person name="Ding G."/>
            <person name="Shi L."/>
            <person name="Hou Q."/>
            <person name="Ye Y."/>
            <person name="Xu Y."/>
            <person name="Zhou H."/>
            <person name="Xiong C."/>
            <person name="Li S."/>
            <person name="Yu J."/>
            <person name="Hong S."/>
            <person name="Yu X."/>
            <person name="Zou P."/>
            <person name="Chen C."/>
            <person name="Chang X."/>
            <person name="Wang W."/>
            <person name="Lv Y."/>
            <person name="Sun Y."/>
            <person name="Ma L."/>
            <person name="Shen B."/>
            <person name="Zhu C."/>
        </authorList>
    </citation>
    <scope>NUCLEOTIDE SEQUENCE [LARGE SCALE GENOMIC DNA]</scope>
</reference>
<protein>
    <recommendedName>
        <fullName evidence="5">Secreted protein</fullName>
    </recommendedName>
</protein>
<dbReference type="Proteomes" id="UP000030765">
    <property type="component" value="Unassembled WGS sequence"/>
</dbReference>
<keyword evidence="4" id="KW-1185">Reference proteome</keyword>